<name>A0ABR2HA27_9EUKA</name>
<comment type="caution">
    <text evidence="3">The sequence shown here is derived from an EMBL/GenBank/DDBJ whole genome shotgun (WGS) entry which is preliminary data.</text>
</comment>
<evidence type="ECO:0000256" key="2">
    <source>
        <dbReference type="SAM" id="Phobius"/>
    </source>
</evidence>
<keyword evidence="4" id="KW-1185">Reference proteome</keyword>
<protein>
    <submittedName>
        <fullName evidence="3">Uncharacterized protein</fullName>
    </submittedName>
</protein>
<accession>A0ABR2HA27</accession>
<proteinExistence type="predicted"/>
<keyword evidence="2" id="KW-0812">Transmembrane</keyword>
<feature type="coiled-coil region" evidence="1">
    <location>
        <begin position="151"/>
        <end position="199"/>
    </location>
</feature>
<feature type="transmembrane region" description="Helical" evidence="2">
    <location>
        <begin position="212"/>
        <end position="243"/>
    </location>
</feature>
<dbReference type="EMBL" id="JAPFFF010000036">
    <property type="protein sequence ID" value="KAK8843088.1"/>
    <property type="molecule type" value="Genomic_DNA"/>
</dbReference>
<evidence type="ECO:0000313" key="3">
    <source>
        <dbReference type="EMBL" id="KAK8843088.1"/>
    </source>
</evidence>
<keyword evidence="1" id="KW-0175">Coiled coil</keyword>
<feature type="transmembrane region" description="Helical" evidence="2">
    <location>
        <begin position="263"/>
        <end position="286"/>
    </location>
</feature>
<gene>
    <name evidence="3" type="ORF">M9Y10_025279</name>
</gene>
<evidence type="ECO:0000256" key="1">
    <source>
        <dbReference type="SAM" id="Coils"/>
    </source>
</evidence>
<dbReference type="Proteomes" id="UP001470230">
    <property type="component" value="Unassembled WGS sequence"/>
</dbReference>
<keyword evidence="2" id="KW-0472">Membrane</keyword>
<evidence type="ECO:0000313" key="4">
    <source>
        <dbReference type="Proteomes" id="UP001470230"/>
    </source>
</evidence>
<keyword evidence="2" id="KW-1133">Transmembrane helix</keyword>
<sequence>MIFYFLLYKCISNIDASYFADTSGPTNSEDLKSSITEIEKNSQCFEDLNPKIKEMCINLDPHKRKALAVSILICEYTNDKRDFFLPPYINDDDFVQKLNDTTFNDFTTWYTGIDSICFHYAHEQLSASNLQKILNVYKAVTLSTEFLIAARDNLEQTTKTLRVKLVDVQEQIFYQATSISNMTELIKNTTEKIMEITNQVSIYKNSISNAKYYLVAVGLSIVASFIFPNVFMPVLFITGIYLFFEVNIKPKYAYYLTGKVFKYSYVAICAIIFLLSVWDRIGLIKVKFFDIFKKKRYRAIPRICE</sequence>
<reference evidence="3 4" key="1">
    <citation type="submission" date="2024-04" db="EMBL/GenBank/DDBJ databases">
        <title>Tritrichomonas musculus Genome.</title>
        <authorList>
            <person name="Alves-Ferreira E."/>
            <person name="Grigg M."/>
            <person name="Lorenzi H."/>
            <person name="Galac M."/>
        </authorList>
    </citation>
    <scope>NUCLEOTIDE SEQUENCE [LARGE SCALE GENOMIC DNA]</scope>
    <source>
        <strain evidence="3 4">EAF2021</strain>
    </source>
</reference>
<organism evidence="3 4">
    <name type="scientific">Tritrichomonas musculus</name>
    <dbReference type="NCBI Taxonomy" id="1915356"/>
    <lineage>
        <taxon>Eukaryota</taxon>
        <taxon>Metamonada</taxon>
        <taxon>Parabasalia</taxon>
        <taxon>Tritrichomonadida</taxon>
        <taxon>Tritrichomonadidae</taxon>
        <taxon>Tritrichomonas</taxon>
    </lineage>
</organism>